<dbReference type="InterPro" id="IPR036388">
    <property type="entry name" value="WH-like_DNA-bd_sf"/>
</dbReference>
<gene>
    <name evidence="7" type="ORF">ACFQO0_07680</name>
</gene>
<keyword evidence="8" id="KW-1185">Reference proteome</keyword>
<dbReference type="InterPro" id="IPR000524">
    <property type="entry name" value="Tscrpt_reg_HTH_GntR"/>
</dbReference>
<keyword evidence="7" id="KW-0032">Aminotransferase</keyword>
<comment type="caution">
    <text evidence="7">The sequence shown here is derived from an EMBL/GenBank/DDBJ whole genome shotgun (WGS) entry which is preliminary data.</text>
</comment>
<dbReference type="SUPFAM" id="SSF53383">
    <property type="entry name" value="PLP-dependent transferases"/>
    <property type="match status" value="1"/>
</dbReference>
<dbReference type="CDD" id="cd00609">
    <property type="entry name" value="AAT_like"/>
    <property type="match status" value="1"/>
</dbReference>
<dbReference type="InterPro" id="IPR004839">
    <property type="entry name" value="Aminotransferase_I/II_large"/>
</dbReference>
<proteinExistence type="inferred from homology"/>
<evidence type="ECO:0000256" key="5">
    <source>
        <dbReference type="ARBA" id="ARBA00023163"/>
    </source>
</evidence>
<evidence type="ECO:0000256" key="1">
    <source>
        <dbReference type="ARBA" id="ARBA00005384"/>
    </source>
</evidence>
<dbReference type="Proteomes" id="UP001596379">
    <property type="component" value="Unassembled WGS sequence"/>
</dbReference>
<dbReference type="InterPro" id="IPR051446">
    <property type="entry name" value="HTH_trans_reg/aminotransferase"/>
</dbReference>
<protein>
    <submittedName>
        <fullName evidence="7">PLP-dependent aminotransferase family protein</fullName>
    </submittedName>
</protein>
<dbReference type="Pfam" id="PF00392">
    <property type="entry name" value="GntR"/>
    <property type="match status" value="1"/>
</dbReference>
<evidence type="ECO:0000256" key="4">
    <source>
        <dbReference type="ARBA" id="ARBA00023125"/>
    </source>
</evidence>
<dbReference type="InterPro" id="IPR015421">
    <property type="entry name" value="PyrdxlP-dep_Trfase_major"/>
</dbReference>
<comment type="similarity">
    <text evidence="1">In the C-terminal section; belongs to the class-I pyridoxal-phosphate-dependent aminotransferase family.</text>
</comment>
<dbReference type="SUPFAM" id="SSF46785">
    <property type="entry name" value="Winged helix' DNA-binding domain"/>
    <property type="match status" value="1"/>
</dbReference>
<evidence type="ECO:0000313" key="8">
    <source>
        <dbReference type="Proteomes" id="UP001596379"/>
    </source>
</evidence>
<dbReference type="PANTHER" id="PTHR46577:SF1">
    <property type="entry name" value="HTH-TYPE TRANSCRIPTIONAL REGULATORY PROTEIN GABR"/>
    <property type="match status" value="1"/>
</dbReference>
<dbReference type="GO" id="GO:0008483">
    <property type="term" value="F:transaminase activity"/>
    <property type="evidence" value="ECO:0007669"/>
    <property type="project" value="UniProtKB-KW"/>
</dbReference>
<evidence type="ECO:0000313" key="7">
    <source>
        <dbReference type="EMBL" id="MFC7298314.1"/>
    </source>
</evidence>
<keyword evidence="7" id="KW-0808">Transferase</keyword>
<keyword evidence="5" id="KW-0804">Transcription</keyword>
<dbReference type="Gene3D" id="1.10.10.10">
    <property type="entry name" value="Winged helix-like DNA-binding domain superfamily/Winged helix DNA-binding domain"/>
    <property type="match status" value="1"/>
</dbReference>
<sequence length="485" mass="53639">MKKPANSAIGANPAKSELDLRIDRTLELPMYLQICQRFKTAIEQGHLRAGDRVPAVRALATELNLARGTVEMAYRILTDEGYLQVRGAAGTIVSLSLPQPAVLRPPALAPGQTVSAILDHDGKAPKPLQLGLPALDAFPRKVWNRIVAHRLRGSEPARLAYPNPAGYDRLRERIATYLGVSRGVTCLPEQVFITTGLRGTLELTLSSLSTIGDEFWFEDPGYILARPFLQNTAVKLVPVPVDEHGLMVEEGKRLSPYAKFAMVTPSHQSPLGVTLSLERRMALLEWASSAGSWIIEDDYDSEFRYQGRPLPALKSLDRNDRVIYSGTFSKVMFPGLRLAYVVAPISAVARFQAVAYNLNAGSPYLFQAGVADFIAEGHFSRHLKKMRVLYAKRRAVTQRVFQEVLGDRIRIDLRPGGLHMLAKLGQHEDDVLLADLARTAGLAMHPLSRWYINAKPQQGLLLGFANVIDEKDARRIALTLKQSIA</sequence>
<organism evidence="7 8">
    <name type="scientific">Herminiimonas aquatilis</name>
    <dbReference type="NCBI Taxonomy" id="345342"/>
    <lineage>
        <taxon>Bacteria</taxon>
        <taxon>Pseudomonadati</taxon>
        <taxon>Pseudomonadota</taxon>
        <taxon>Betaproteobacteria</taxon>
        <taxon>Burkholderiales</taxon>
        <taxon>Oxalobacteraceae</taxon>
        <taxon>Herminiimonas</taxon>
    </lineage>
</organism>
<feature type="domain" description="HTH gntR-type" evidence="6">
    <location>
        <begin position="28"/>
        <end position="96"/>
    </location>
</feature>
<keyword evidence="2" id="KW-0663">Pyridoxal phosphate</keyword>
<keyword evidence="4" id="KW-0238">DNA-binding</keyword>
<accession>A0ABW2J550</accession>
<dbReference type="CDD" id="cd07377">
    <property type="entry name" value="WHTH_GntR"/>
    <property type="match status" value="1"/>
</dbReference>
<dbReference type="EMBL" id="JBHTCC010000001">
    <property type="protein sequence ID" value="MFC7298314.1"/>
    <property type="molecule type" value="Genomic_DNA"/>
</dbReference>
<dbReference type="Pfam" id="PF00155">
    <property type="entry name" value="Aminotran_1_2"/>
    <property type="match status" value="1"/>
</dbReference>
<dbReference type="PROSITE" id="PS50949">
    <property type="entry name" value="HTH_GNTR"/>
    <property type="match status" value="1"/>
</dbReference>
<name>A0ABW2J550_9BURK</name>
<evidence type="ECO:0000256" key="2">
    <source>
        <dbReference type="ARBA" id="ARBA00022898"/>
    </source>
</evidence>
<evidence type="ECO:0000256" key="3">
    <source>
        <dbReference type="ARBA" id="ARBA00023015"/>
    </source>
</evidence>
<dbReference type="Gene3D" id="3.40.640.10">
    <property type="entry name" value="Type I PLP-dependent aspartate aminotransferase-like (Major domain)"/>
    <property type="match status" value="1"/>
</dbReference>
<reference evidence="8" key="1">
    <citation type="journal article" date="2019" name="Int. J. Syst. Evol. Microbiol.">
        <title>The Global Catalogue of Microorganisms (GCM) 10K type strain sequencing project: providing services to taxonomists for standard genome sequencing and annotation.</title>
        <authorList>
            <consortium name="The Broad Institute Genomics Platform"/>
            <consortium name="The Broad Institute Genome Sequencing Center for Infectious Disease"/>
            <person name="Wu L."/>
            <person name="Ma J."/>
        </authorList>
    </citation>
    <scope>NUCLEOTIDE SEQUENCE [LARGE SCALE GENOMIC DNA]</scope>
    <source>
        <strain evidence="8">CCUG 36956</strain>
    </source>
</reference>
<dbReference type="InterPro" id="IPR036390">
    <property type="entry name" value="WH_DNA-bd_sf"/>
</dbReference>
<keyword evidence="3" id="KW-0805">Transcription regulation</keyword>
<dbReference type="InterPro" id="IPR015424">
    <property type="entry name" value="PyrdxlP-dep_Trfase"/>
</dbReference>
<dbReference type="RefSeq" id="WP_382233426.1">
    <property type="nucleotide sequence ID" value="NZ_JBHTCC010000001.1"/>
</dbReference>
<dbReference type="SMART" id="SM00345">
    <property type="entry name" value="HTH_GNTR"/>
    <property type="match status" value="1"/>
</dbReference>
<evidence type="ECO:0000259" key="6">
    <source>
        <dbReference type="PROSITE" id="PS50949"/>
    </source>
</evidence>
<dbReference type="PANTHER" id="PTHR46577">
    <property type="entry name" value="HTH-TYPE TRANSCRIPTIONAL REGULATORY PROTEIN GABR"/>
    <property type="match status" value="1"/>
</dbReference>